<comment type="caution">
    <text evidence="1">The sequence shown here is derived from an EMBL/GenBank/DDBJ whole genome shotgun (WGS) entry which is preliminary data.</text>
</comment>
<dbReference type="AlphaFoldDB" id="A0A9P6KY08"/>
<evidence type="ECO:0000313" key="1">
    <source>
        <dbReference type="EMBL" id="KAF9761061.1"/>
    </source>
</evidence>
<reference evidence="1 2" key="1">
    <citation type="journal article" date="2020" name="Genome Biol. Evol.">
        <title>Comparative genomics of strictly vertically transmitted, feminizing microsporidia endosymbionts of amphipod crustaceans.</title>
        <authorList>
            <person name="Cormier A."/>
            <person name="Chebbi M.A."/>
            <person name="Giraud I."/>
            <person name="Wattier R."/>
            <person name="Teixeira M."/>
            <person name="Gilbert C."/>
            <person name="Rigaud T."/>
            <person name="Cordaux R."/>
        </authorList>
    </citation>
    <scope>NUCLEOTIDE SEQUENCE [LARGE SCALE GENOMIC DNA]</scope>
    <source>
        <strain evidence="1 2">Ou3-Ou53</strain>
    </source>
</reference>
<evidence type="ECO:0000313" key="2">
    <source>
        <dbReference type="Proteomes" id="UP000740883"/>
    </source>
</evidence>
<dbReference type="EMBL" id="SBJO01000440">
    <property type="protein sequence ID" value="KAF9761061.1"/>
    <property type="molecule type" value="Genomic_DNA"/>
</dbReference>
<protein>
    <submittedName>
        <fullName evidence="1">Uncharacterized protein</fullName>
    </submittedName>
</protein>
<accession>A0A9P6KY08</accession>
<dbReference type="Proteomes" id="UP000740883">
    <property type="component" value="Unassembled WGS sequence"/>
</dbReference>
<sequence length="130" mass="15724">MLVKLLNDFKKTRLVYKRRAAILKSQKEDKTHFWLIKKFCEEKYKIAGEVDVPILISAQKKSLYNNLNNKTLHKKLYKGLFKRWFLLRTLRYGLNMVKYLSKERRVPYAFSKTEIYFWVSQRDVRIVGSL</sequence>
<gene>
    <name evidence="1" type="ORF">NGRA_2886</name>
</gene>
<organism evidence="1 2">
    <name type="scientific">Nosema granulosis</name>
    <dbReference type="NCBI Taxonomy" id="83296"/>
    <lineage>
        <taxon>Eukaryota</taxon>
        <taxon>Fungi</taxon>
        <taxon>Fungi incertae sedis</taxon>
        <taxon>Microsporidia</taxon>
        <taxon>Nosematidae</taxon>
        <taxon>Nosema</taxon>
    </lineage>
</organism>
<keyword evidence="2" id="KW-1185">Reference proteome</keyword>
<name>A0A9P6KY08_9MICR</name>
<proteinExistence type="predicted"/>